<name>A0A6C2C699_9LACO</name>
<dbReference type="RefSeq" id="WP_148623023.1">
    <property type="nucleotide sequence ID" value="NZ_SDGZ01000016.1"/>
</dbReference>
<accession>A0A6C2C699</accession>
<protein>
    <submittedName>
        <fullName evidence="1">Uncharacterized protein</fullName>
    </submittedName>
</protein>
<sequence length="238" mass="27005">MKKYTLIFFAMGIIVSGLLINNLSTSVSANSKSATKSYQKKIDKLNLTDKSVSTAKKSIKKTWKLRKAQISVVDNSDKEISNNTDLNNKQVISSTFTLNKKNKITTIILKTNNEVYKSLNDRREQELRSLNNWYKNSYTEEQAKLYSEEGKDYYSTNYVVKETVVHGFTVDDGNIVVQISNNQLSAEKVKQKDIANFGMNVVLPDYKGNLNIFKNVNKDGSLKDDVLLNPMNYSTLVN</sequence>
<keyword evidence="2" id="KW-1185">Reference proteome</keyword>
<comment type="caution">
    <text evidence="1">The sequence shown here is derived from an EMBL/GenBank/DDBJ whole genome shotgun (WGS) entry which is preliminary data.</text>
</comment>
<dbReference type="Proteomes" id="UP000371977">
    <property type="component" value="Unassembled WGS sequence"/>
</dbReference>
<dbReference type="AlphaFoldDB" id="A0A6C2C699"/>
<reference evidence="1 2" key="1">
    <citation type="submission" date="2019-01" db="EMBL/GenBank/DDBJ databases">
        <title>Weissella sp. nov., a novel lactic acid bacterium isolated from animal feces.</title>
        <authorList>
            <person name="Wang L.-T."/>
        </authorList>
    </citation>
    <scope>NUCLEOTIDE SEQUENCE [LARGE SCALE GENOMIC DNA]</scope>
    <source>
        <strain evidence="1 2">8H-2</strain>
    </source>
</reference>
<dbReference type="EMBL" id="SDGZ01000016">
    <property type="protein sequence ID" value="TYC48785.1"/>
    <property type="molecule type" value="Genomic_DNA"/>
</dbReference>
<evidence type="ECO:0000313" key="1">
    <source>
        <dbReference type="EMBL" id="TYC48785.1"/>
    </source>
</evidence>
<organism evidence="1 2">
    <name type="scientific">Weissella muntiaci</name>
    <dbReference type="NCBI Taxonomy" id="2508881"/>
    <lineage>
        <taxon>Bacteria</taxon>
        <taxon>Bacillati</taxon>
        <taxon>Bacillota</taxon>
        <taxon>Bacilli</taxon>
        <taxon>Lactobacillales</taxon>
        <taxon>Lactobacillaceae</taxon>
        <taxon>Weissella</taxon>
    </lineage>
</organism>
<proteinExistence type="predicted"/>
<gene>
    <name evidence="1" type="ORF">ESZ50_07870</name>
</gene>
<evidence type="ECO:0000313" key="2">
    <source>
        <dbReference type="Proteomes" id="UP000371977"/>
    </source>
</evidence>